<reference evidence="7 8" key="1">
    <citation type="submission" date="2019-06" db="EMBL/GenBank/DDBJ databases">
        <title>Aeromicrobium sp. nov., isolated from a maize field.</title>
        <authorList>
            <person name="Lin S.-Y."/>
            <person name="Tsai C.-F."/>
            <person name="Young C.-C."/>
        </authorList>
    </citation>
    <scope>NUCLEOTIDE SEQUENCE [LARGE SCALE GENOMIC DNA]</scope>
    <source>
        <strain evidence="7 8">CC-CFT486</strain>
    </source>
</reference>
<keyword evidence="5" id="KW-0812">Transmembrane</keyword>
<dbReference type="Gene3D" id="2.20.230.10">
    <property type="entry name" value="Resuscitation-promoting factor rpfb"/>
    <property type="match status" value="1"/>
</dbReference>
<proteinExistence type="inferred from homology"/>
<gene>
    <name evidence="7" type="ORF">FHP06_05210</name>
</gene>
<dbReference type="InterPro" id="IPR007137">
    <property type="entry name" value="DUF348"/>
</dbReference>
<evidence type="ECO:0000256" key="3">
    <source>
        <dbReference type="ARBA" id="ARBA00022801"/>
    </source>
</evidence>
<dbReference type="CDD" id="cd13925">
    <property type="entry name" value="RPF"/>
    <property type="match status" value="1"/>
</dbReference>
<dbReference type="EMBL" id="VDUX01000002">
    <property type="protein sequence ID" value="TXL62109.1"/>
    <property type="molecule type" value="Genomic_DNA"/>
</dbReference>
<accession>A0A5C8NK19</accession>
<protein>
    <submittedName>
        <fullName evidence="7">DUF348 domain-containing protein</fullName>
    </submittedName>
</protein>
<dbReference type="GO" id="GO:0016787">
    <property type="term" value="F:hydrolase activity"/>
    <property type="evidence" value="ECO:0007669"/>
    <property type="project" value="UniProtKB-KW"/>
</dbReference>
<evidence type="ECO:0000256" key="4">
    <source>
        <dbReference type="SAM" id="MobiDB-lite"/>
    </source>
</evidence>
<evidence type="ECO:0000256" key="2">
    <source>
        <dbReference type="ARBA" id="ARBA00022729"/>
    </source>
</evidence>
<evidence type="ECO:0000256" key="5">
    <source>
        <dbReference type="SAM" id="Phobius"/>
    </source>
</evidence>
<dbReference type="Pfam" id="PF07501">
    <property type="entry name" value="G5"/>
    <property type="match status" value="1"/>
</dbReference>
<evidence type="ECO:0000256" key="1">
    <source>
        <dbReference type="ARBA" id="ARBA00010830"/>
    </source>
</evidence>
<dbReference type="Pfam" id="PF06737">
    <property type="entry name" value="Transglycosylas"/>
    <property type="match status" value="1"/>
</dbReference>
<feature type="compositionally biased region" description="Basic residues" evidence="4">
    <location>
        <begin position="14"/>
        <end position="23"/>
    </location>
</feature>
<feature type="domain" description="G5" evidence="6">
    <location>
        <begin position="224"/>
        <end position="304"/>
    </location>
</feature>
<organism evidence="7 8">
    <name type="scientific">Aeromicrobium terrae</name>
    <dbReference type="NCBI Taxonomy" id="2498846"/>
    <lineage>
        <taxon>Bacteria</taxon>
        <taxon>Bacillati</taxon>
        <taxon>Actinomycetota</taxon>
        <taxon>Actinomycetes</taxon>
        <taxon>Propionibacteriales</taxon>
        <taxon>Nocardioidaceae</taxon>
        <taxon>Aeromicrobium</taxon>
    </lineage>
</organism>
<dbReference type="SMART" id="SM01208">
    <property type="entry name" value="G5"/>
    <property type="match status" value="1"/>
</dbReference>
<dbReference type="InterPro" id="IPR010618">
    <property type="entry name" value="RPF"/>
</dbReference>
<comment type="similarity">
    <text evidence="1">Belongs to the transglycosylase family. Rpf subfamily.</text>
</comment>
<evidence type="ECO:0000259" key="6">
    <source>
        <dbReference type="PROSITE" id="PS51109"/>
    </source>
</evidence>
<dbReference type="OrthoDB" id="1404170at2"/>
<keyword evidence="8" id="KW-1185">Reference proteome</keyword>
<sequence length="386" mass="41058">MRRVSHGGQVALPPKHKALPVHQSHRITKKRALIAINLAVLIVLAGGTVAYGALSKTVTVAIDGKTDTIRTFSSSVGDVLADKKVSLRPGDEVNRPSSAPISDGDKIAVDYAKPVTVAVDGTVRRATVHDNTVGQVLDRMKVSPGDDAKLSAKRSARVPRDGMEIVVSHPKKLTVKDNGTTKKVETAAPRVADVLKAGHVQFDSDDVVSPARDTFVKPGQTIKVIRAKAVDTTEIVDLAPPVEYRDDDSMSKGSTKVLEPGKAGKAREHVVLSVAKGKVKDRQVLTSQTITKPKVRVVARGTQEAPAVAGNSVWDKIAQCESGGNWSINTGNGYYGGLQFTLATWQSVGGTGLPSDASREEQIKRAKILQARSGWGQWGCAGARHN</sequence>
<comment type="caution">
    <text evidence="7">The sequence shown here is derived from an EMBL/GenBank/DDBJ whole genome shotgun (WGS) entry which is preliminary data.</text>
</comment>
<dbReference type="InterPro" id="IPR023346">
    <property type="entry name" value="Lysozyme-like_dom_sf"/>
</dbReference>
<keyword evidence="5" id="KW-0472">Membrane</keyword>
<keyword evidence="3" id="KW-0378">Hydrolase</keyword>
<keyword evidence="2" id="KW-0732">Signal</keyword>
<dbReference type="AlphaFoldDB" id="A0A5C8NK19"/>
<feature type="transmembrane region" description="Helical" evidence="5">
    <location>
        <begin position="32"/>
        <end position="54"/>
    </location>
</feature>
<dbReference type="InterPro" id="IPR011098">
    <property type="entry name" value="G5_dom"/>
</dbReference>
<dbReference type="Gene3D" id="1.10.530.10">
    <property type="match status" value="1"/>
</dbReference>
<evidence type="ECO:0000313" key="7">
    <source>
        <dbReference type="EMBL" id="TXL62109.1"/>
    </source>
</evidence>
<name>A0A5C8NK19_9ACTN</name>
<keyword evidence="5" id="KW-1133">Transmembrane helix</keyword>
<feature type="region of interest" description="Disordered" evidence="4">
    <location>
        <begin position="1"/>
        <end position="23"/>
    </location>
</feature>
<evidence type="ECO:0000313" key="8">
    <source>
        <dbReference type="Proteomes" id="UP000321571"/>
    </source>
</evidence>
<dbReference type="SUPFAM" id="SSF53955">
    <property type="entry name" value="Lysozyme-like"/>
    <property type="match status" value="1"/>
</dbReference>
<dbReference type="PROSITE" id="PS51109">
    <property type="entry name" value="G5"/>
    <property type="match status" value="1"/>
</dbReference>
<dbReference type="Proteomes" id="UP000321571">
    <property type="component" value="Unassembled WGS sequence"/>
</dbReference>
<dbReference type="Pfam" id="PF03990">
    <property type="entry name" value="DUF348"/>
    <property type="match status" value="3"/>
</dbReference>